<dbReference type="RefSeq" id="WP_079536751.1">
    <property type="nucleotide sequence ID" value="NZ_LT670844.1"/>
</dbReference>
<dbReference type="InterPro" id="IPR058781">
    <property type="entry name" value="HH_AprE-like"/>
</dbReference>
<feature type="domain" description="AprE-like long alpha-helical hairpin" evidence="4">
    <location>
        <begin position="173"/>
        <end position="358"/>
    </location>
</feature>
<accession>A0A1M6JCF0</accession>
<dbReference type="Pfam" id="PF02563">
    <property type="entry name" value="Poly_export"/>
    <property type="match status" value="1"/>
</dbReference>
<reference evidence="5 6" key="1">
    <citation type="submission" date="2016-11" db="EMBL/GenBank/DDBJ databases">
        <authorList>
            <person name="Jaros S."/>
            <person name="Januszkiewicz K."/>
            <person name="Wedrychowicz H."/>
        </authorList>
    </citation>
    <scope>NUCLEOTIDE SEQUENCE [LARGE SCALE GENOMIC DNA]</scope>
    <source>
        <strain evidence="5 6">GAS499</strain>
    </source>
</reference>
<evidence type="ECO:0000259" key="4">
    <source>
        <dbReference type="Pfam" id="PF25994"/>
    </source>
</evidence>
<evidence type="ECO:0000256" key="1">
    <source>
        <dbReference type="ARBA" id="ARBA00022729"/>
    </source>
</evidence>
<dbReference type="AlphaFoldDB" id="A0A1M6JCF0"/>
<dbReference type="InterPro" id="IPR049712">
    <property type="entry name" value="Poly_export"/>
</dbReference>
<dbReference type="Gene3D" id="3.30.1950.10">
    <property type="entry name" value="wza like domain"/>
    <property type="match status" value="1"/>
</dbReference>
<keyword evidence="1" id="KW-0732">Signal</keyword>
<sequence length="449" mass="49446">MVHDQELISITSANARVAAAFRRFSQAACLAALLFPATLSAEGVDSHAYRLAPGDRITVTVFGQPELSGDVLIDDAGAITIPLTDPIEVKDVTLLECQKRIVDRLADGILRKPSVSVRIAELRPISVLGDVRLPGAYPFRYGSTIQSAVALAGGFGPGELLRNTAVSEFLLAEERVSQLTLQKRTLLVRKARLEAQRDGQDTFSPPAFSDADDDKDTIKIVANERDIFATRGAILRDQIDLLRSEKPHLQEQIEANTKQGDAGKKQLDLIQQQIERYEKLFKQGLGTQNNDFQYRVLEANQEASVWRLLSDISRLQMQSGELDFKIQEVEAAFKRQVATELQETRDRLNELEVTLPAAIRIRDVKLQYAGGAAAQGSRHLISITRARSGHPVVLDASETTPVEPGDVINVQSEMPHVLQHDEAAAGPLTLQSYKMQETQSGETLSPISR</sequence>
<feature type="domain" description="Polysaccharide export protein N-terminal" evidence="2">
    <location>
        <begin position="46"/>
        <end position="119"/>
    </location>
</feature>
<dbReference type="InterPro" id="IPR003715">
    <property type="entry name" value="Poly_export_N"/>
</dbReference>
<name>A0A1M6JCF0_9BRAD</name>
<organism evidence="5 6">
    <name type="scientific">Bradyrhizobium lablabi</name>
    <dbReference type="NCBI Taxonomy" id="722472"/>
    <lineage>
        <taxon>Bacteria</taxon>
        <taxon>Pseudomonadati</taxon>
        <taxon>Pseudomonadota</taxon>
        <taxon>Alphaproteobacteria</taxon>
        <taxon>Hyphomicrobiales</taxon>
        <taxon>Nitrobacteraceae</taxon>
        <taxon>Bradyrhizobium</taxon>
    </lineage>
</organism>
<evidence type="ECO:0000313" key="5">
    <source>
        <dbReference type="EMBL" id="SHJ44310.1"/>
    </source>
</evidence>
<proteinExistence type="predicted"/>
<dbReference type="Pfam" id="PF25994">
    <property type="entry name" value="HH_AprE"/>
    <property type="match status" value="1"/>
</dbReference>
<dbReference type="GO" id="GO:0015159">
    <property type="term" value="F:polysaccharide transmembrane transporter activity"/>
    <property type="evidence" value="ECO:0007669"/>
    <property type="project" value="InterPro"/>
</dbReference>
<dbReference type="EMBL" id="LT670844">
    <property type="protein sequence ID" value="SHJ44310.1"/>
    <property type="molecule type" value="Genomic_DNA"/>
</dbReference>
<dbReference type="PANTHER" id="PTHR33619">
    <property type="entry name" value="POLYSACCHARIDE EXPORT PROTEIN GFCE-RELATED"/>
    <property type="match status" value="1"/>
</dbReference>
<evidence type="ECO:0000259" key="2">
    <source>
        <dbReference type="Pfam" id="PF02563"/>
    </source>
</evidence>
<evidence type="ECO:0000313" key="6">
    <source>
        <dbReference type="Proteomes" id="UP000189935"/>
    </source>
</evidence>
<dbReference type="PANTHER" id="PTHR33619:SF3">
    <property type="entry name" value="POLYSACCHARIDE EXPORT PROTEIN GFCE-RELATED"/>
    <property type="match status" value="1"/>
</dbReference>
<dbReference type="InterPro" id="IPR019554">
    <property type="entry name" value="Soluble_ligand-bd"/>
</dbReference>
<evidence type="ECO:0000259" key="3">
    <source>
        <dbReference type="Pfam" id="PF10531"/>
    </source>
</evidence>
<protein>
    <submittedName>
        <fullName evidence="5">Polysaccharide export outer membrane protein</fullName>
    </submittedName>
</protein>
<feature type="domain" description="Soluble ligand binding" evidence="3">
    <location>
        <begin position="125"/>
        <end position="163"/>
    </location>
</feature>
<dbReference type="Pfam" id="PF10531">
    <property type="entry name" value="SLBB"/>
    <property type="match status" value="1"/>
</dbReference>
<gene>
    <name evidence="5" type="ORF">SAMN05444159_0631</name>
</gene>
<dbReference type="OrthoDB" id="9798876at2"/>
<dbReference type="Proteomes" id="UP000189935">
    <property type="component" value="Chromosome I"/>
</dbReference>